<keyword evidence="2" id="KW-1185">Reference proteome</keyword>
<accession>A0A2P4QVW3</accession>
<reference evidence="1 2" key="2">
    <citation type="journal article" date="2018" name="New Phytol.">
        <title>High intraspecific genome diversity in the model arbuscular mycorrhizal symbiont Rhizophagus irregularis.</title>
        <authorList>
            <person name="Chen E.C.H."/>
            <person name="Morin E."/>
            <person name="Beaudet D."/>
            <person name="Noel J."/>
            <person name="Yildirir G."/>
            <person name="Ndikumana S."/>
            <person name="Charron P."/>
            <person name="St-Onge C."/>
            <person name="Giorgi J."/>
            <person name="Kruger M."/>
            <person name="Marton T."/>
            <person name="Ropars J."/>
            <person name="Grigoriev I.V."/>
            <person name="Hainaut M."/>
            <person name="Henrissat B."/>
            <person name="Roux C."/>
            <person name="Martin F."/>
            <person name="Corradi N."/>
        </authorList>
    </citation>
    <scope>NUCLEOTIDE SEQUENCE [LARGE SCALE GENOMIC DNA]</scope>
    <source>
        <strain evidence="1 2">DAOM 197198</strain>
    </source>
</reference>
<evidence type="ECO:0000313" key="2">
    <source>
        <dbReference type="Proteomes" id="UP000018888"/>
    </source>
</evidence>
<gene>
    <name evidence="1" type="ORF">GLOIN_2v1502763</name>
</gene>
<dbReference type="Proteomes" id="UP000018888">
    <property type="component" value="Unassembled WGS sequence"/>
</dbReference>
<dbReference type="AlphaFoldDB" id="A0A2P4QVW3"/>
<comment type="caution">
    <text evidence="1">The sequence shown here is derived from an EMBL/GenBank/DDBJ whole genome shotgun (WGS) entry which is preliminary data.</text>
</comment>
<evidence type="ECO:0000313" key="1">
    <source>
        <dbReference type="EMBL" id="POG81810.1"/>
    </source>
</evidence>
<dbReference type="EMBL" id="AUPC02000008">
    <property type="protein sequence ID" value="POG81810.1"/>
    <property type="molecule type" value="Genomic_DNA"/>
</dbReference>
<name>A0A2P4QVW3_RHIID</name>
<organism evidence="1 2">
    <name type="scientific">Rhizophagus irregularis (strain DAOM 181602 / DAOM 197198 / MUCL 43194)</name>
    <name type="common">Arbuscular mycorrhizal fungus</name>
    <name type="synonym">Glomus intraradices</name>
    <dbReference type="NCBI Taxonomy" id="747089"/>
    <lineage>
        <taxon>Eukaryota</taxon>
        <taxon>Fungi</taxon>
        <taxon>Fungi incertae sedis</taxon>
        <taxon>Mucoromycota</taxon>
        <taxon>Glomeromycotina</taxon>
        <taxon>Glomeromycetes</taxon>
        <taxon>Glomerales</taxon>
        <taxon>Glomeraceae</taxon>
        <taxon>Rhizophagus</taxon>
    </lineage>
</organism>
<protein>
    <submittedName>
        <fullName evidence="1">Uncharacterized protein</fullName>
    </submittedName>
</protein>
<feature type="non-terminal residue" evidence="1">
    <location>
        <position position="89"/>
    </location>
</feature>
<sequence length="89" mass="10748">MVLPNVGNSRIDCCTKFPFEFYYDLEKMKKMFPSIKFMTQQTFKEWTKELLIKPDTLHTWFIEDGRNDSYSIRDHNQMAVEPGVRYEKN</sequence>
<proteinExistence type="predicted"/>
<reference evidence="1 2" key="1">
    <citation type="journal article" date="2013" name="Proc. Natl. Acad. Sci. U.S.A.">
        <title>Genome of an arbuscular mycorrhizal fungus provides insight into the oldest plant symbiosis.</title>
        <authorList>
            <person name="Tisserant E."/>
            <person name="Malbreil M."/>
            <person name="Kuo A."/>
            <person name="Kohler A."/>
            <person name="Symeonidi A."/>
            <person name="Balestrini R."/>
            <person name="Charron P."/>
            <person name="Duensing N."/>
            <person name="Frei Dit Frey N."/>
            <person name="Gianinazzi-Pearson V."/>
            <person name="Gilbert L.B."/>
            <person name="Handa Y."/>
            <person name="Herr J.R."/>
            <person name="Hijri M."/>
            <person name="Koul R."/>
            <person name="Kawaguchi M."/>
            <person name="Krajinski F."/>
            <person name="Lammers P.J."/>
            <person name="Masclaux F.G."/>
            <person name="Murat C."/>
            <person name="Morin E."/>
            <person name="Ndikumana S."/>
            <person name="Pagni M."/>
            <person name="Petitpierre D."/>
            <person name="Requena N."/>
            <person name="Rosikiewicz P."/>
            <person name="Riley R."/>
            <person name="Saito K."/>
            <person name="San Clemente H."/>
            <person name="Shapiro H."/>
            <person name="van Tuinen D."/>
            <person name="Becard G."/>
            <person name="Bonfante P."/>
            <person name="Paszkowski U."/>
            <person name="Shachar-Hill Y.Y."/>
            <person name="Tuskan G.A."/>
            <person name="Young P.W."/>
            <person name="Sanders I.R."/>
            <person name="Henrissat B."/>
            <person name="Rensing S.A."/>
            <person name="Grigoriev I.V."/>
            <person name="Corradi N."/>
            <person name="Roux C."/>
            <person name="Martin F."/>
        </authorList>
    </citation>
    <scope>NUCLEOTIDE SEQUENCE [LARGE SCALE GENOMIC DNA]</scope>
    <source>
        <strain evidence="1 2">DAOM 197198</strain>
    </source>
</reference>